<gene>
    <name evidence="1" type="ORF">OPV22_001945</name>
</gene>
<evidence type="ECO:0000313" key="2">
    <source>
        <dbReference type="Proteomes" id="UP001222027"/>
    </source>
</evidence>
<name>A0AAV8RT53_ENSVE</name>
<dbReference type="AlphaFoldDB" id="A0AAV8RT53"/>
<reference evidence="1 2" key="1">
    <citation type="submission" date="2022-12" db="EMBL/GenBank/DDBJ databases">
        <title>Chromosome-scale assembly of the Ensete ventricosum genome.</title>
        <authorList>
            <person name="Dussert Y."/>
            <person name="Stocks J."/>
            <person name="Wendawek A."/>
            <person name="Woldeyes F."/>
            <person name="Nichols R.A."/>
            <person name="Borrell J.S."/>
        </authorList>
    </citation>
    <scope>NUCLEOTIDE SEQUENCE [LARGE SCALE GENOMIC DNA]</scope>
    <source>
        <strain evidence="2">cv. Maze</strain>
        <tissue evidence="1">Seeds</tissue>
    </source>
</reference>
<evidence type="ECO:0008006" key="3">
    <source>
        <dbReference type="Google" id="ProtNLM"/>
    </source>
</evidence>
<accession>A0AAV8RT53</accession>
<evidence type="ECO:0000313" key="1">
    <source>
        <dbReference type="EMBL" id="KAJ8511511.1"/>
    </source>
</evidence>
<organism evidence="1 2">
    <name type="scientific">Ensete ventricosum</name>
    <name type="common">Abyssinian banana</name>
    <name type="synonym">Musa ensete</name>
    <dbReference type="NCBI Taxonomy" id="4639"/>
    <lineage>
        <taxon>Eukaryota</taxon>
        <taxon>Viridiplantae</taxon>
        <taxon>Streptophyta</taxon>
        <taxon>Embryophyta</taxon>
        <taxon>Tracheophyta</taxon>
        <taxon>Spermatophyta</taxon>
        <taxon>Magnoliopsida</taxon>
        <taxon>Liliopsida</taxon>
        <taxon>Zingiberales</taxon>
        <taxon>Musaceae</taxon>
        <taxon>Ensete</taxon>
    </lineage>
</organism>
<sequence>MTFTSGCAFSGSATGAPFPPSIRGFFRNTFRSIAPAYKATSQNPYGSRACREALESSHSLARYCNDPVDRPLLGPFSSGLLGFLVVPSHPHFSRVGAAKPIWRFVEFIFF</sequence>
<comment type="caution">
    <text evidence="1">The sequence shown here is derived from an EMBL/GenBank/DDBJ whole genome shotgun (WGS) entry which is preliminary data.</text>
</comment>
<dbReference type="Proteomes" id="UP001222027">
    <property type="component" value="Unassembled WGS sequence"/>
</dbReference>
<dbReference type="EMBL" id="JAQQAF010000001">
    <property type="protein sequence ID" value="KAJ8511511.1"/>
    <property type="molecule type" value="Genomic_DNA"/>
</dbReference>
<keyword evidence="2" id="KW-1185">Reference proteome</keyword>
<protein>
    <recommendedName>
        <fullName evidence="3">Protein dehydration-induced 19 C-terminal domain-containing protein</fullName>
    </recommendedName>
</protein>
<proteinExistence type="predicted"/>